<proteinExistence type="inferred from homology"/>
<feature type="binding site" evidence="6">
    <location>
        <position position="159"/>
    </location>
    <ligand>
        <name>(6S)-NADPHX</name>
        <dbReference type="ChEBI" id="CHEBI:64076"/>
    </ligand>
</feature>
<dbReference type="Proteomes" id="UP000231542">
    <property type="component" value="Unassembled WGS sequence"/>
</dbReference>
<comment type="cofactor">
    <cofactor evidence="6">
        <name>Mg(2+)</name>
        <dbReference type="ChEBI" id="CHEBI:18420"/>
    </cofactor>
</comment>
<comment type="catalytic activity">
    <reaction evidence="6">
        <text>(6S)-NADPHX + ADP = AMP + phosphate + NADPH + H(+)</text>
        <dbReference type="Rhea" id="RHEA:32235"/>
        <dbReference type="ChEBI" id="CHEBI:15378"/>
        <dbReference type="ChEBI" id="CHEBI:43474"/>
        <dbReference type="ChEBI" id="CHEBI:57783"/>
        <dbReference type="ChEBI" id="CHEBI:64076"/>
        <dbReference type="ChEBI" id="CHEBI:456215"/>
        <dbReference type="ChEBI" id="CHEBI:456216"/>
        <dbReference type="EC" id="4.2.1.136"/>
    </reaction>
</comment>
<dbReference type="PROSITE" id="PS01050">
    <property type="entry name" value="YJEF_C_2"/>
    <property type="match status" value="1"/>
</dbReference>
<evidence type="ECO:0000256" key="3">
    <source>
        <dbReference type="ARBA" id="ARBA00022857"/>
    </source>
</evidence>
<keyword evidence="4 6" id="KW-0520">NAD</keyword>
<dbReference type="InterPro" id="IPR017953">
    <property type="entry name" value="Carbohydrate_kinase_pred_CS"/>
</dbReference>
<comment type="subunit">
    <text evidence="6">Homotetramer.</text>
</comment>
<comment type="function">
    <text evidence="6">Catalyzes the dehydration of the S-form of NAD(P)HX at the expense of ADP, which is converted to AMP. Together with NAD(P)HX epimerase, which catalyzes the epimerization of the S- and R-forms, the enzyme allows the repair of both epimers of NAD(P)HX, a damaged form of NAD(P)H that is a result of enzymatic or heat-dependent hydration.</text>
</comment>
<dbReference type="PANTHER" id="PTHR12592">
    <property type="entry name" value="ATP-DEPENDENT (S)-NAD(P)H-HYDRATE DEHYDRATASE FAMILY MEMBER"/>
    <property type="match status" value="1"/>
</dbReference>
<dbReference type="GO" id="GO:0005524">
    <property type="term" value="F:ATP binding"/>
    <property type="evidence" value="ECO:0007669"/>
    <property type="project" value="UniProtKB-KW"/>
</dbReference>
<accession>A0A2H0YVD4</accession>
<dbReference type="PROSITE" id="PS51383">
    <property type="entry name" value="YJEF_C_3"/>
    <property type="match status" value="1"/>
</dbReference>
<reference evidence="8 9" key="1">
    <citation type="submission" date="2017-09" db="EMBL/GenBank/DDBJ databases">
        <title>Depth-based differentiation of microbial function through sediment-hosted aquifers and enrichment of novel symbionts in the deep terrestrial subsurface.</title>
        <authorList>
            <person name="Probst A.J."/>
            <person name="Ladd B."/>
            <person name="Jarett J.K."/>
            <person name="Geller-Mcgrath D.E."/>
            <person name="Sieber C.M."/>
            <person name="Emerson J.B."/>
            <person name="Anantharaman K."/>
            <person name="Thomas B.C."/>
            <person name="Malmstrom R."/>
            <person name="Stieglmeier M."/>
            <person name="Klingl A."/>
            <person name="Woyke T."/>
            <person name="Ryan C.M."/>
            <person name="Banfield J.F."/>
        </authorList>
    </citation>
    <scope>NUCLEOTIDE SEQUENCE [LARGE SCALE GENOMIC DNA]</scope>
    <source>
        <strain evidence="8">CG08_land_8_20_14_0_20_40_16</strain>
    </source>
</reference>
<feature type="binding site" evidence="6">
    <location>
        <position position="52"/>
    </location>
    <ligand>
        <name>(6S)-NADPHX</name>
        <dbReference type="ChEBI" id="CHEBI:64076"/>
    </ligand>
</feature>
<feature type="binding site" evidence="6">
    <location>
        <position position="112"/>
    </location>
    <ligand>
        <name>(6S)-NADPHX</name>
        <dbReference type="ChEBI" id="CHEBI:64076"/>
    </ligand>
</feature>
<organism evidence="8 9">
    <name type="scientific">Candidatus Kerfeldbacteria bacterium CG08_land_8_20_14_0_20_40_16</name>
    <dbReference type="NCBI Taxonomy" id="2014244"/>
    <lineage>
        <taxon>Bacteria</taxon>
        <taxon>Candidatus Kerfeldiibacteriota</taxon>
    </lineage>
</organism>
<evidence type="ECO:0000313" key="8">
    <source>
        <dbReference type="EMBL" id="PIS42440.1"/>
    </source>
</evidence>
<dbReference type="Pfam" id="PF01256">
    <property type="entry name" value="Carb_kinase"/>
    <property type="match status" value="1"/>
</dbReference>
<dbReference type="SUPFAM" id="SSF53613">
    <property type="entry name" value="Ribokinase-like"/>
    <property type="match status" value="1"/>
</dbReference>
<feature type="binding site" evidence="6">
    <location>
        <position position="218"/>
    </location>
    <ligand>
        <name>AMP</name>
        <dbReference type="ChEBI" id="CHEBI:456215"/>
    </ligand>
</feature>
<evidence type="ECO:0000256" key="6">
    <source>
        <dbReference type="HAMAP-Rule" id="MF_01965"/>
    </source>
</evidence>
<dbReference type="GO" id="GO:0052855">
    <property type="term" value="F:ADP-dependent NAD(P)H-hydrate dehydratase activity"/>
    <property type="evidence" value="ECO:0007669"/>
    <property type="project" value="UniProtKB-UniRule"/>
</dbReference>
<feature type="domain" description="YjeF C-terminal" evidence="7">
    <location>
        <begin position="17"/>
        <end position="276"/>
    </location>
</feature>
<dbReference type="PANTHER" id="PTHR12592:SF0">
    <property type="entry name" value="ATP-DEPENDENT (S)-NAD(P)H-HYDRATE DEHYDRATASE"/>
    <property type="match status" value="1"/>
</dbReference>
<evidence type="ECO:0000256" key="2">
    <source>
        <dbReference type="ARBA" id="ARBA00022840"/>
    </source>
</evidence>
<keyword evidence="3 6" id="KW-0521">NADP</keyword>
<comment type="catalytic activity">
    <reaction evidence="6">
        <text>(6S)-NADHX + ADP = AMP + phosphate + NADH + H(+)</text>
        <dbReference type="Rhea" id="RHEA:32223"/>
        <dbReference type="ChEBI" id="CHEBI:15378"/>
        <dbReference type="ChEBI" id="CHEBI:43474"/>
        <dbReference type="ChEBI" id="CHEBI:57945"/>
        <dbReference type="ChEBI" id="CHEBI:64074"/>
        <dbReference type="ChEBI" id="CHEBI:456215"/>
        <dbReference type="ChEBI" id="CHEBI:456216"/>
        <dbReference type="EC" id="4.2.1.136"/>
    </reaction>
</comment>
<sequence>MKIVKLKIENFHKMHLVGPKEVKSLKKPKSNSHKGDNGILVIIGGSKQYHGAPLLAAKMASKIVDLVYFSSVPENNRLINKMKSKLCEFITVSRKNILSYFNKSDVILIGPGLGTGNIERNLINRLLKKYPHKKFVLDAGALKVLNKKYLGKNCIITPHAREFQILFKIRATEANVKQMAKKYQCVIVLKGKKDLIISSNMVSCNTSGNQGMTKGGTGDVLAGLIAALATTNNLYLAACAGTYLNGLAGNRLKKKVSYYYNASDLIEEIPKTIKAL</sequence>
<gene>
    <name evidence="6" type="primary">nnrD</name>
    <name evidence="8" type="ORF">COT24_03650</name>
</gene>
<dbReference type="InterPro" id="IPR000631">
    <property type="entry name" value="CARKD"/>
</dbReference>
<feature type="binding site" evidence="6">
    <location>
        <position position="219"/>
    </location>
    <ligand>
        <name>(6S)-NADPHX</name>
        <dbReference type="ChEBI" id="CHEBI:64076"/>
    </ligand>
</feature>
<evidence type="ECO:0000256" key="1">
    <source>
        <dbReference type="ARBA" id="ARBA00022741"/>
    </source>
</evidence>
<keyword evidence="1 6" id="KW-0547">Nucleotide-binding</keyword>
<dbReference type="EC" id="4.2.1.136" evidence="6"/>
<evidence type="ECO:0000256" key="4">
    <source>
        <dbReference type="ARBA" id="ARBA00023027"/>
    </source>
</evidence>
<dbReference type="CDD" id="cd01171">
    <property type="entry name" value="YXKO-related"/>
    <property type="match status" value="1"/>
</dbReference>
<name>A0A2H0YVD4_9BACT</name>
<protein>
    <recommendedName>
        <fullName evidence="6">ADP-dependent (S)-NAD(P)H-hydrate dehydratase</fullName>
        <ecNumber evidence="6">4.2.1.136</ecNumber>
    </recommendedName>
    <alternativeName>
        <fullName evidence="6">ADP-dependent NAD(P)HX dehydratase</fullName>
    </alternativeName>
</protein>
<comment type="caution">
    <text evidence="8">The sequence shown here is derived from an EMBL/GenBank/DDBJ whole genome shotgun (WGS) entry which is preliminary data.</text>
</comment>
<dbReference type="InterPro" id="IPR029056">
    <property type="entry name" value="Ribokinase-like"/>
</dbReference>
<keyword evidence="2 6" id="KW-0067">ATP-binding</keyword>
<comment type="caution">
    <text evidence="6">Lacks conserved residue(s) required for the propagation of feature annotation.</text>
</comment>
<comment type="similarity">
    <text evidence="6">Belongs to the NnrD/CARKD family.</text>
</comment>
<evidence type="ECO:0000256" key="5">
    <source>
        <dbReference type="ARBA" id="ARBA00023239"/>
    </source>
</evidence>
<keyword evidence="5 6" id="KW-0456">Lyase</keyword>
<evidence type="ECO:0000313" key="9">
    <source>
        <dbReference type="Proteomes" id="UP000231542"/>
    </source>
</evidence>
<dbReference type="GO" id="GO:0046496">
    <property type="term" value="P:nicotinamide nucleotide metabolic process"/>
    <property type="evidence" value="ECO:0007669"/>
    <property type="project" value="UniProtKB-UniRule"/>
</dbReference>
<dbReference type="Gene3D" id="3.40.1190.20">
    <property type="match status" value="1"/>
</dbReference>
<dbReference type="GO" id="GO:0110051">
    <property type="term" value="P:metabolite repair"/>
    <property type="evidence" value="ECO:0007669"/>
    <property type="project" value="TreeGrafter"/>
</dbReference>
<dbReference type="AlphaFoldDB" id="A0A2H0YVD4"/>
<evidence type="ECO:0000259" key="7">
    <source>
        <dbReference type="PROSITE" id="PS51383"/>
    </source>
</evidence>
<dbReference type="NCBIfam" id="TIGR00196">
    <property type="entry name" value="yjeF_cterm"/>
    <property type="match status" value="1"/>
</dbReference>
<dbReference type="EMBL" id="PEXU01000043">
    <property type="protein sequence ID" value="PIS42440.1"/>
    <property type="molecule type" value="Genomic_DNA"/>
</dbReference>
<dbReference type="HAMAP" id="MF_01965">
    <property type="entry name" value="NADHX_dehydratase"/>
    <property type="match status" value="1"/>
</dbReference>